<dbReference type="SUPFAM" id="SSF56801">
    <property type="entry name" value="Acetyl-CoA synthetase-like"/>
    <property type="match status" value="1"/>
</dbReference>
<evidence type="ECO:0000313" key="3">
    <source>
        <dbReference type="Proteomes" id="UP000634780"/>
    </source>
</evidence>
<dbReference type="InterPro" id="IPR045851">
    <property type="entry name" value="AMP-bd_C_sf"/>
</dbReference>
<evidence type="ECO:0000256" key="1">
    <source>
        <dbReference type="SAM" id="MobiDB-lite"/>
    </source>
</evidence>
<proteinExistence type="predicted"/>
<sequence length="410" mass="44951">MSHPELTPQEVLAAGPAAPGVNERPWLVRWDLLGEDAGELVRRTLPPALDFHTSGTTGPSECWRRTRDQLWEEAGMLAALLRPERPEAVLSFAPPRHVYGALATLLVPARLGLPVWYRPHFFGAMPPSPTGRWAVVAVPWSFSALRRKLPWIAARERVALLHSTAMLPSTAQDFVRDAGPGRVSVREVFGSTETGGIAWREWGPDDPPWDLFDDVEFVADARDAHDAHGIHGIHDASDVRHVPGTLGAPHPHPALDRADTDPDVPLTVRSPRLAARPGLAPLDTWRTDDLVRPCGTRRFRFTGRRGGLVKINGRRVDLGALERALRAVVDCADLACLPVADELSGEHLELYVVPPPGGRLDRARVRALIAGHDLTVQPRQVHVVDRIDRSPTGLPRRIRPTRPADAGAAT</sequence>
<dbReference type="Gene3D" id="3.40.50.12780">
    <property type="entry name" value="N-terminal domain of ligase-like"/>
    <property type="match status" value="1"/>
</dbReference>
<dbReference type="Proteomes" id="UP000634780">
    <property type="component" value="Unassembled WGS sequence"/>
</dbReference>
<dbReference type="Gene3D" id="3.30.300.30">
    <property type="match status" value="1"/>
</dbReference>
<accession>A0ABS0XHV6</accession>
<reference evidence="2 3" key="1">
    <citation type="submission" date="2020-12" db="EMBL/GenBank/DDBJ databases">
        <title>Streptomyces typhae sp. nov., a novel endophytic actinomycete isolated from the root of cattail pollen (Typha angustifolia L.).</title>
        <authorList>
            <person name="Peng C."/>
            <person name="Liu C."/>
        </authorList>
    </citation>
    <scope>NUCLEOTIDE SEQUENCE [LARGE SCALE GENOMIC DNA]</scope>
    <source>
        <strain evidence="2 3">JCM 4753</strain>
    </source>
</reference>
<gene>
    <name evidence="2" type="ORF">JGB26_38045</name>
</gene>
<protein>
    <submittedName>
        <fullName evidence="2">Uncharacterized protein</fullName>
    </submittedName>
</protein>
<organism evidence="2 3">
    <name type="scientific">Streptomyces flavofungini</name>
    <dbReference type="NCBI Taxonomy" id="68200"/>
    <lineage>
        <taxon>Bacteria</taxon>
        <taxon>Bacillati</taxon>
        <taxon>Actinomycetota</taxon>
        <taxon>Actinomycetes</taxon>
        <taxon>Kitasatosporales</taxon>
        <taxon>Streptomycetaceae</taxon>
        <taxon>Streptomyces</taxon>
    </lineage>
</organism>
<keyword evidence="3" id="KW-1185">Reference proteome</keyword>
<dbReference type="EMBL" id="JAEKOZ010000043">
    <property type="protein sequence ID" value="MBJ3812808.1"/>
    <property type="molecule type" value="Genomic_DNA"/>
</dbReference>
<feature type="region of interest" description="Disordered" evidence="1">
    <location>
        <begin position="389"/>
        <end position="410"/>
    </location>
</feature>
<dbReference type="RefSeq" id="WP_190117089.1">
    <property type="nucleotide sequence ID" value="NZ_BMVR01000007.1"/>
</dbReference>
<name>A0ABS0XHV6_9ACTN</name>
<evidence type="ECO:0000313" key="2">
    <source>
        <dbReference type="EMBL" id="MBJ3812808.1"/>
    </source>
</evidence>
<comment type="caution">
    <text evidence="2">The sequence shown here is derived from an EMBL/GenBank/DDBJ whole genome shotgun (WGS) entry which is preliminary data.</text>
</comment>
<dbReference type="InterPro" id="IPR042099">
    <property type="entry name" value="ANL_N_sf"/>
</dbReference>